<organism evidence="1 2">
    <name type="scientific">Chaenocephalus aceratus</name>
    <name type="common">Blackfin icefish</name>
    <name type="synonym">Chaenichthys aceratus</name>
    <dbReference type="NCBI Taxonomy" id="36190"/>
    <lineage>
        <taxon>Eukaryota</taxon>
        <taxon>Metazoa</taxon>
        <taxon>Chordata</taxon>
        <taxon>Craniata</taxon>
        <taxon>Vertebrata</taxon>
        <taxon>Euteleostomi</taxon>
        <taxon>Actinopterygii</taxon>
        <taxon>Neopterygii</taxon>
        <taxon>Teleostei</taxon>
        <taxon>Neoteleostei</taxon>
        <taxon>Acanthomorphata</taxon>
        <taxon>Eupercaria</taxon>
        <taxon>Perciformes</taxon>
        <taxon>Notothenioidei</taxon>
        <taxon>Channichthyidae</taxon>
        <taxon>Chaenocephalus</taxon>
    </lineage>
</organism>
<name>A0ACB9W1A7_CHAAC</name>
<dbReference type="EMBL" id="CM043804">
    <property type="protein sequence ID" value="KAI4806648.1"/>
    <property type="molecule type" value="Genomic_DNA"/>
</dbReference>
<accession>A0ACB9W1A7</accession>
<keyword evidence="2" id="KW-1185">Reference proteome</keyword>
<gene>
    <name evidence="1" type="ORF">KUCAC02_017464</name>
</gene>
<comment type="caution">
    <text evidence="1">The sequence shown here is derived from an EMBL/GenBank/DDBJ whole genome shotgun (WGS) entry which is preliminary data.</text>
</comment>
<proteinExistence type="predicted"/>
<evidence type="ECO:0000313" key="1">
    <source>
        <dbReference type="EMBL" id="KAI4806648.1"/>
    </source>
</evidence>
<protein>
    <submittedName>
        <fullName evidence="1">Uncharacterized protein</fullName>
    </submittedName>
</protein>
<dbReference type="Proteomes" id="UP001057452">
    <property type="component" value="Chromosome 20"/>
</dbReference>
<reference evidence="1" key="1">
    <citation type="submission" date="2022-05" db="EMBL/GenBank/DDBJ databases">
        <title>Chromosome-level genome of Chaenocephalus aceratus.</title>
        <authorList>
            <person name="Park H."/>
        </authorList>
    </citation>
    <scope>NUCLEOTIDE SEQUENCE</scope>
    <source>
        <strain evidence="1">KU_202001</strain>
    </source>
</reference>
<sequence length="193" mass="20787">MRGAVLLLLLFCVSAEGGGVDRGSQSSVLAEREIWSELSAIKNMVGEQEVELQTHRDNVASLEKENRALVSRVSASEEQLTALRAELEVSKNEIPLTRNTLDETGMRSSGTKVAFSAALSPGKFGPYNTETPLVYRRSITNLGGAYSSNTGAQKSKNLNISKETNKADFCPPLLLQVCSQPPSEEPTTSASLL</sequence>
<evidence type="ECO:0000313" key="2">
    <source>
        <dbReference type="Proteomes" id="UP001057452"/>
    </source>
</evidence>